<feature type="compositionally biased region" description="Low complexity" evidence="1">
    <location>
        <begin position="190"/>
        <end position="200"/>
    </location>
</feature>
<feature type="region of interest" description="Disordered" evidence="1">
    <location>
        <begin position="255"/>
        <end position="274"/>
    </location>
</feature>
<feature type="region of interest" description="Disordered" evidence="1">
    <location>
        <begin position="590"/>
        <end position="615"/>
    </location>
</feature>
<comment type="caution">
    <text evidence="2">The sequence shown here is derived from an EMBL/GenBank/DDBJ whole genome shotgun (WGS) entry which is preliminary data.</text>
</comment>
<dbReference type="Gene3D" id="1.25.40.10">
    <property type="entry name" value="Tetratricopeptide repeat domain"/>
    <property type="match status" value="1"/>
</dbReference>
<name>A0A9W6F0N1_9CHLO</name>
<gene>
    <name evidence="2" type="primary">PLEST003574</name>
    <name evidence="2" type="ORF">PLESTB_000557300</name>
</gene>
<protein>
    <submittedName>
        <fullName evidence="2">Uncharacterized protein</fullName>
    </submittedName>
</protein>
<dbReference type="EMBL" id="BRXU01000005">
    <property type="protein sequence ID" value="GLC51869.1"/>
    <property type="molecule type" value="Genomic_DNA"/>
</dbReference>
<feature type="region of interest" description="Disordered" evidence="1">
    <location>
        <begin position="190"/>
        <end position="236"/>
    </location>
</feature>
<feature type="compositionally biased region" description="Basic and acidic residues" evidence="1">
    <location>
        <begin position="590"/>
        <end position="601"/>
    </location>
</feature>
<dbReference type="SUPFAM" id="SSF48452">
    <property type="entry name" value="TPR-like"/>
    <property type="match status" value="1"/>
</dbReference>
<feature type="region of interest" description="Disordered" evidence="1">
    <location>
        <begin position="145"/>
        <end position="168"/>
    </location>
</feature>
<evidence type="ECO:0000313" key="2">
    <source>
        <dbReference type="EMBL" id="GLC51869.1"/>
    </source>
</evidence>
<feature type="compositionally biased region" description="Gly residues" evidence="1">
    <location>
        <begin position="256"/>
        <end position="265"/>
    </location>
</feature>
<accession>A0A9W6F0N1</accession>
<feature type="compositionally biased region" description="Low complexity" evidence="1">
    <location>
        <begin position="220"/>
        <end position="229"/>
    </location>
</feature>
<reference evidence="2 3" key="1">
    <citation type="journal article" date="2023" name="Commun. Biol.">
        <title>Reorganization of the ancestral sex-determining regions during the evolution of trioecy in Pleodorina starrii.</title>
        <authorList>
            <person name="Takahashi K."/>
            <person name="Suzuki S."/>
            <person name="Kawai-Toyooka H."/>
            <person name="Yamamoto K."/>
            <person name="Hamaji T."/>
            <person name="Ootsuki R."/>
            <person name="Yamaguchi H."/>
            <person name="Kawachi M."/>
            <person name="Higashiyama T."/>
            <person name="Nozaki H."/>
        </authorList>
    </citation>
    <scope>NUCLEOTIDE SEQUENCE [LARGE SCALE GENOMIC DNA]</scope>
    <source>
        <strain evidence="2 3">NIES-4479</strain>
    </source>
</reference>
<organism evidence="2 3">
    <name type="scientific">Pleodorina starrii</name>
    <dbReference type="NCBI Taxonomy" id="330485"/>
    <lineage>
        <taxon>Eukaryota</taxon>
        <taxon>Viridiplantae</taxon>
        <taxon>Chlorophyta</taxon>
        <taxon>core chlorophytes</taxon>
        <taxon>Chlorophyceae</taxon>
        <taxon>CS clade</taxon>
        <taxon>Chlamydomonadales</taxon>
        <taxon>Volvocaceae</taxon>
        <taxon>Pleodorina</taxon>
    </lineage>
</organism>
<evidence type="ECO:0000256" key="1">
    <source>
        <dbReference type="SAM" id="MobiDB-lite"/>
    </source>
</evidence>
<dbReference type="Proteomes" id="UP001165080">
    <property type="component" value="Unassembled WGS sequence"/>
</dbReference>
<proteinExistence type="predicted"/>
<evidence type="ECO:0000313" key="3">
    <source>
        <dbReference type="Proteomes" id="UP001165080"/>
    </source>
</evidence>
<dbReference type="AlphaFoldDB" id="A0A9W6F0N1"/>
<sequence>MSDVHLATAFAGDAAQVEDTLGLPSYAQFKKYATFRTDLTDFGVDIRQLSRLLAECDYGLAVGGMGLGDIHILFNSLAKRTRALNFEGVLRLCRLLRPRLAKVEAMMEAPDPDQQDPTKYRPQTAGTGTGAALWAAARGLLPLTTSIRNRGPNRTASTHPPVDFAAGMAAGEGGGGAAAAAAATPAAAPPAAQASTAAPGPGRGVSFQQQQQQVKDREGGSASPAASSGQTRPGSASRLAIVSGGDVGLAAAAATAGGGGGGGSGPSTSGRSAVPNGLSSLMALKDPPVLLREHLLPPSCNYPAIAARISGIMVLYRDGEMTRVGLALRDLQRDWEDAASAAAIAAAIRRQAKAAPGAPVETSEGDLRGQIPLEGRIWLLLLHGCGLMMEGKHRAARKSLQAAESLFSPNVMGMEHPYHYTTHMFFGLLNYYEQLYEDAIEKFECARELADLVSRGSFNVIARRNAAACLNNKGVCHSLLGNRSDAVIAFRAAYQMLRSVDGASDVPEALVAQRNLTKALKAGFALNTSRLRPTSAPAMYSRIGSTAMQTFLRSAITMKAPPPVTAVPAWCTKVTADDIVARKKAKEAEKKARAKAAEKAKNGGNKGKAGAKLKKAPPFDEMTTYPFASYGLANVKLAAKKGRKKKAPPP</sequence>
<feature type="compositionally biased region" description="Polar residues" evidence="1">
    <location>
        <begin position="145"/>
        <end position="158"/>
    </location>
</feature>
<keyword evidence="3" id="KW-1185">Reference proteome</keyword>
<dbReference type="InterPro" id="IPR011990">
    <property type="entry name" value="TPR-like_helical_dom_sf"/>
</dbReference>